<protein>
    <submittedName>
        <fullName evidence="1">Uncharacterized protein</fullName>
    </submittedName>
</protein>
<accession>A0A3D8JAA3</accession>
<gene>
    <name evidence="1" type="ORF">CQA57_01675</name>
</gene>
<dbReference type="Proteomes" id="UP000256695">
    <property type="component" value="Unassembled WGS sequence"/>
</dbReference>
<dbReference type="EMBL" id="NXLX01000002">
    <property type="protein sequence ID" value="RDU74443.1"/>
    <property type="molecule type" value="Genomic_DNA"/>
</dbReference>
<proteinExistence type="predicted"/>
<name>A0A3D8JAA3_9HELI</name>
<reference evidence="1 2" key="1">
    <citation type="submission" date="2018-04" db="EMBL/GenBank/DDBJ databases">
        <title>Novel Campyloabacter and Helicobacter Species and Strains.</title>
        <authorList>
            <person name="Mannion A.J."/>
            <person name="Shen Z."/>
            <person name="Fox J.G."/>
        </authorList>
    </citation>
    <scope>NUCLEOTIDE SEQUENCE [LARGE SCALE GENOMIC DNA]</scope>
    <source>
        <strain evidence="1 2">MIT 04-9362</strain>
    </source>
</reference>
<evidence type="ECO:0000313" key="1">
    <source>
        <dbReference type="EMBL" id="RDU74443.1"/>
    </source>
</evidence>
<dbReference type="OrthoDB" id="5343449at2"/>
<comment type="caution">
    <text evidence="1">The sequence shown here is derived from an EMBL/GenBank/DDBJ whole genome shotgun (WGS) entry which is preliminary data.</text>
</comment>
<evidence type="ECO:0000313" key="2">
    <source>
        <dbReference type="Proteomes" id="UP000256695"/>
    </source>
</evidence>
<dbReference type="AlphaFoldDB" id="A0A3D8JAA3"/>
<sequence length="150" mass="17859">MFFSDFCLEKEEEIFFGLKNGLYDVIGLGYGCFEASEYVFAQIQKQKRMQKLLLISPIIDIEAYRQNIMPIYQNSPYQGYLKKDKKVNVGQWDKERLEFIARNEVKIEVYLGRENKEYQDILELFGSFALIYCFNRVAFPLVEELKIFKK</sequence>
<dbReference type="RefSeq" id="WP_115578498.1">
    <property type="nucleotide sequence ID" value="NZ_NXLX01000002.1"/>
</dbReference>
<keyword evidence="2" id="KW-1185">Reference proteome</keyword>
<organism evidence="1 2">
    <name type="scientific">Helicobacter anseris</name>
    <dbReference type="NCBI Taxonomy" id="375926"/>
    <lineage>
        <taxon>Bacteria</taxon>
        <taxon>Pseudomonadati</taxon>
        <taxon>Campylobacterota</taxon>
        <taxon>Epsilonproteobacteria</taxon>
        <taxon>Campylobacterales</taxon>
        <taxon>Helicobacteraceae</taxon>
        <taxon>Helicobacter</taxon>
    </lineage>
</organism>